<organism evidence="2 3">
    <name type="scientific">Bacteroides pyogenes F0041</name>
    <dbReference type="NCBI Taxonomy" id="1321819"/>
    <lineage>
        <taxon>Bacteria</taxon>
        <taxon>Pseudomonadati</taxon>
        <taxon>Bacteroidota</taxon>
        <taxon>Bacteroidia</taxon>
        <taxon>Bacteroidales</taxon>
        <taxon>Bacteroidaceae</taxon>
        <taxon>Bacteroides</taxon>
    </lineage>
</organism>
<feature type="compositionally biased region" description="Polar residues" evidence="1">
    <location>
        <begin position="13"/>
        <end position="26"/>
    </location>
</feature>
<dbReference type="PATRIC" id="fig|1321819.3.peg.3264"/>
<evidence type="ECO:0000313" key="3">
    <source>
        <dbReference type="Proteomes" id="UP000016496"/>
    </source>
</evidence>
<proteinExistence type="predicted"/>
<evidence type="ECO:0000313" key="2">
    <source>
        <dbReference type="EMBL" id="ERI80968.1"/>
    </source>
</evidence>
<name>U2CAD1_9BACE</name>
<reference evidence="2 3" key="1">
    <citation type="submission" date="2013-08" db="EMBL/GenBank/DDBJ databases">
        <authorList>
            <person name="Weinstock G."/>
            <person name="Sodergren E."/>
            <person name="Wylie T."/>
            <person name="Fulton L."/>
            <person name="Fulton R."/>
            <person name="Fronick C."/>
            <person name="O'Laughlin M."/>
            <person name="Godfrey J."/>
            <person name="Miner T."/>
            <person name="Herter B."/>
            <person name="Appelbaum E."/>
            <person name="Cordes M."/>
            <person name="Lek S."/>
            <person name="Wollam A."/>
            <person name="Pepin K.H."/>
            <person name="Palsikar V.B."/>
            <person name="Mitreva M."/>
            <person name="Wilson R.K."/>
        </authorList>
    </citation>
    <scope>NUCLEOTIDE SEQUENCE [LARGE SCALE GENOMIC DNA]</scope>
    <source>
        <strain evidence="2 3">F0041</strain>
    </source>
</reference>
<dbReference type="Proteomes" id="UP000016496">
    <property type="component" value="Unassembled WGS sequence"/>
</dbReference>
<evidence type="ECO:0000256" key="1">
    <source>
        <dbReference type="SAM" id="MobiDB-lite"/>
    </source>
</evidence>
<dbReference type="AlphaFoldDB" id="U2CAD1"/>
<feature type="region of interest" description="Disordered" evidence="1">
    <location>
        <begin position="1"/>
        <end position="26"/>
    </location>
</feature>
<dbReference type="HOGENOM" id="CLU_3285204_0_0_10"/>
<protein>
    <submittedName>
        <fullName evidence="2">Uncharacterized protein</fullName>
    </submittedName>
</protein>
<sequence>MCKDRNFLHKSMRSVQKSSNKQGATSSFSGIEFDVAPAGL</sequence>
<comment type="caution">
    <text evidence="2">The sequence shown here is derived from an EMBL/GenBank/DDBJ whole genome shotgun (WGS) entry which is preliminary data.</text>
</comment>
<dbReference type="EMBL" id="AWSV01000179">
    <property type="protein sequence ID" value="ERI80968.1"/>
    <property type="molecule type" value="Genomic_DNA"/>
</dbReference>
<gene>
    <name evidence="2" type="ORF">HMPREF1981_03540</name>
</gene>
<accession>U2CAD1</accession>